<dbReference type="GO" id="GO:0003844">
    <property type="term" value="F:1,4-alpha-glucan branching enzyme activity"/>
    <property type="evidence" value="ECO:0007669"/>
    <property type="project" value="UniProtKB-EC"/>
</dbReference>
<dbReference type="Pfam" id="PF02806">
    <property type="entry name" value="Alpha-amylase_C"/>
    <property type="match status" value="1"/>
</dbReference>
<keyword evidence="9" id="KW-1185">Reference proteome</keyword>
<organism evidence="8 9">
    <name type="scientific">Acetobacterium bakii</name>
    <dbReference type="NCBI Taxonomy" id="52689"/>
    <lineage>
        <taxon>Bacteria</taxon>
        <taxon>Bacillati</taxon>
        <taxon>Bacillota</taxon>
        <taxon>Clostridia</taxon>
        <taxon>Eubacteriales</taxon>
        <taxon>Eubacteriaceae</taxon>
        <taxon>Acetobacterium</taxon>
    </lineage>
</organism>
<dbReference type="InterPro" id="IPR006047">
    <property type="entry name" value="GH13_cat_dom"/>
</dbReference>
<protein>
    <recommendedName>
        <fullName evidence="3">1,4-alpha-glucan branching enzyme</fullName>
        <ecNumber evidence="3">2.4.1.18</ecNumber>
    </recommendedName>
</protein>
<keyword evidence="4" id="KW-0328">Glycosyltransferase</keyword>
<dbReference type="OrthoDB" id="9800174at2"/>
<dbReference type="Gene3D" id="2.60.40.10">
    <property type="entry name" value="Immunoglobulins"/>
    <property type="match status" value="1"/>
</dbReference>
<dbReference type="Gene3D" id="3.20.20.80">
    <property type="entry name" value="Glycosidases"/>
    <property type="match status" value="1"/>
</dbReference>
<name>A0A0L6TWC2_9FIRM</name>
<dbReference type="EC" id="2.4.1.18" evidence="3"/>
<evidence type="ECO:0000259" key="7">
    <source>
        <dbReference type="SMART" id="SM00642"/>
    </source>
</evidence>
<dbReference type="SUPFAM" id="SSF51011">
    <property type="entry name" value="Glycosyl hydrolase domain"/>
    <property type="match status" value="1"/>
</dbReference>
<evidence type="ECO:0000313" key="8">
    <source>
        <dbReference type="EMBL" id="KNZ40352.1"/>
    </source>
</evidence>
<dbReference type="AlphaFoldDB" id="A0A0L6TWC2"/>
<feature type="active site" description="Nucleophile" evidence="6">
    <location>
        <position position="328"/>
    </location>
</feature>
<evidence type="ECO:0000313" key="9">
    <source>
        <dbReference type="Proteomes" id="UP000036873"/>
    </source>
</evidence>
<dbReference type="SMART" id="SM00642">
    <property type="entry name" value="Aamy"/>
    <property type="match status" value="1"/>
</dbReference>
<dbReference type="STRING" id="52689.AKG39_18175"/>
<comment type="similarity">
    <text evidence="2">Belongs to the glycosyl hydrolase 13 family. GlgB subfamily.</text>
</comment>
<dbReference type="InterPro" id="IPR037439">
    <property type="entry name" value="Branching_enzy"/>
</dbReference>
<evidence type="ECO:0000256" key="3">
    <source>
        <dbReference type="ARBA" id="ARBA00012541"/>
    </source>
</evidence>
<dbReference type="GO" id="GO:0043169">
    <property type="term" value="F:cation binding"/>
    <property type="evidence" value="ECO:0007669"/>
    <property type="project" value="InterPro"/>
</dbReference>
<dbReference type="SUPFAM" id="SSF81296">
    <property type="entry name" value="E set domains"/>
    <property type="match status" value="1"/>
</dbReference>
<evidence type="ECO:0000256" key="4">
    <source>
        <dbReference type="ARBA" id="ARBA00022676"/>
    </source>
</evidence>
<dbReference type="SUPFAM" id="SSF51445">
    <property type="entry name" value="(Trans)glycosidases"/>
    <property type="match status" value="1"/>
</dbReference>
<evidence type="ECO:0000256" key="6">
    <source>
        <dbReference type="PIRSR" id="PIRSR000463-1"/>
    </source>
</evidence>
<comment type="catalytic activity">
    <reaction evidence="1">
        <text>Transfers a segment of a (1-&gt;4)-alpha-D-glucan chain to a primary hydroxy group in a similar glucan chain.</text>
        <dbReference type="EC" id="2.4.1.18"/>
    </reaction>
</comment>
<dbReference type="GO" id="GO:0005737">
    <property type="term" value="C:cytoplasm"/>
    <property type="evidence" value="ECO:0007669"/>
    <property type="project" value="TreeGrafter"/>
</dbReference>
<dbReference type="EMBL" id="LGYO01000067">
    <property type="protein sequence ID" value="KNZ40352.1"/>
    <property type="molecule type" value="Genomic_DNA"/>
</dbReference>
<dbReference type="CDD" id="cd02854">
    <property type="entry name" value="E_set_GBE_euk_N"/>
    <property type="match status" value="1"/>
</dbReference>
<feature type="domain" description="Glycosyl hydrolase family 13 catalytic" evidence="7">
    <location>
        <begin position="184"/>
        <end position="559"/>
    </location>
</feature>
<evidence type="ECO:0000256" key="2">
    <source>
        <dbReference type="ARBA" id="ARBA00009000"/>
    </source>
</evidence>
<dbReference type="GO" id="GO:0004553">
    <property type="term" value="F:hydrolase activity, hydrolyzing O-glycosyl compounds"/>
    <property type="evidence" value="ECO:0007669"/>
    <property type="project" value="InterPro"/>
</dbReference>
<dbReference type="PANTHER" id="PTHR43651">
    <property type="entry name" value="1,4-ALPHA-GLUCAN-BRANCHING ENZYME"/>
    <property type="match status" value="1"/>
</dbReference>
<dbReference type="FunFam" id="3.20.20.80:FF:000001">
    <property type="entry name" value="1,4-alpha-glucan branching enzyme"/>
    <property type="match status" value="1"/>
</dbReference>
<evidence type="ECO:0000256" key="1">
    <source>
        <dbReference type="ARBA" id="ARBA00000826"/>
    </source>
</evidence>
<dbReference type="PIRSF" id="PIRSF000463">
    <property type="entry name" value="GlgB"/>
    <property type="match status" value="1"/>
</dbReference>
<reference evidence="9" key="1">
    <citation type="submission" date="2015-07" db="EMBL/GenBank/DDBJ databases">
        <title>Draft genome sequence of Acetobacterium bakii DSM 8293, a potential psychrophilic chemical producer through syngas fermentation.</title>
        <authorList>
            <person name="Song Y."/>
            <person name="Hwang S."/>
            <person name="Cho B.-K."/>
        </authorList>
    </citation>
    <scope>NUCLEOTIDE SEQUENCE [LARGE SCALE GENOMIC DNA]</scope>
    <source>
        <strain evidence="9">DSM 8239</strain>
    </source>
</reference>
<dbReference type="GO" id="GO:0005978">
    <property type="term" value="P:glycogen biosynthetic process"/>
    <property type="evidence" value="ECO:0007669"/>
    <property type="project" value="InterPro"/>
</dbReference>
<dbReference type="InterPro" id="IPR006048">
    <property type="entry name" value="A-amylase/branching_C"/>
</dbReference>
<dbReference type="InterPro" id="IPR013780">
    <property type="entry name" value="Glyco_hydro_b"/>
</dbReference>
<dbReference type="PANTHER" id="PTHR43651:SF3">
    <property type="entry name" value="1,4-ALPHA-GLUCAN-BRANCHING ENZYME"/>
    <property type="match status" value="1"/>
</dbReference>
<dbReference type="InterPro" id="IPR017853">
    <property type="entry name" value="GH"/>
</dbReference>
<dbReference type="InterPro" id="IPR004193">
    <property type="entry name" value="Glyco_hydro_13_N"/>
</dbReference>
<dbReference type="Gene3D" id="2.60.40.1180">
    <property type="entry name" value="Golgi alpha-mannosidase II"/>
    <property type="match status" value="1"/>
</dbReference>
<dbReference type="InterPro" id="IPR013783">
    <property type="entry name" value="Ig-like_fold"/>
</dbReference>
<sequence length="665" mass="77287">MIEPGILAIDPWLSPYKHDLELRIKRYQEVKKTLLTDVSCLKDFANGHHYFGFHCTSKGWYYREWAPAAEALFLIGDFNHWDRSSHELVKKENGVWEIFLPGKGSLKHESRVKVFVVTNGQGRDRIPLYINRAVQDPKTLDFSGQIWKPYRNYIWQNAAFQSDHTNAPLIYEAHIGMAQEKEAVGTYREFEENILPRIKALGYNTVQLMALMEHPYYGSFGYHVSNYFAASSRFGTPDELKSLIDKAHTMGIRVLMDIVQSHAVKNISEGINEFDGSEDQFFHKGSRGDHSAWDSKLFNYGKPEVIHFLLSNLKYWMEEYHLDGFRFDGVTSMIYHDHGLGTDFDNYGKYFSLNTDIEAITYLQFANELIKEINPSAMSIAEDMSGMPGMCLPIEDGGIGFDYRLSMGMPDFWFKQIEVKDSDWNMNALWHELTTGRPQEKRIAYVESHDQALVGDKTLIFTMADQEMYWHMGKNSQNLIIDRAIALHKMIRFITISASTEGYLNFMGNEFGHPEWVDFPRKENGFSYQHSRRQWSLADNPTLHYEELNQFDGAMIHFMDEKAMLGVVPKQLWLDQERKIIAYRKNDCIYIFNFHPTESYPDLEIPVHENGRFKVFLDTDEEQFGGYKRISHDAVYESYALKMNPEFMGISIYSPSRTALVLEKI</sequence>
<dbReference type="Pfam" id="PF00128">
    <property type="entry name" value="Alpha-amylase"/>
    <property type="match status" value="1"/>
</dbReference>
<proteinExistence type="inferred from homology"/>
<dbReference type="CDD" id="cd11321">
    <property type="entry name" value="AmyAc_bac_euk_BE"/>
    <property type="match status" value="1"/>
</dbReference>
<gene>
    <name evidence="8" type="ORF">AKG39_18175</name>
</gene>
<evidence type="ECO:0000256" key="5">
    <source>
        <dbReference type="ARBA" id="ARBA00022679"/>
    </source>
</evidence>
<dbReference type="Pfam" id="PF02922">
    <property type="entry name" value="CBM_48"/>
    <property type="match status" value="1"/>
</dbReference>
<dbReference type="InterPro" id="IPR014756">
    <property type="entry name" value="Ig_E-set"/>
</dbReference>
<keyword evidence="5" id="KW-0808">Transferase</keyword>
<accession>A0A0L6TWC2</accession>
<dbReference type="Proteomes" id="UP000036873">
    <property type="component" value="Unassembled WGS sequence"/>
</dbReference>
<feature type="active site" description="Proton donor" evidence="6">
    <location>
        <position position="382"/>
    </location>
</feature>
<comment type="caution">
    <text evidence="8">The sequence shown here is derived from an EMBL/GenBank/DDBJ whole genome shotgun (WGS) entry which is preliminary data.</text>
</comment>
<dbReference type="PATRIC" id="fig|52689.4.peg.3335"/>